<evidence type="ECO:0000259" key="15">
    <source>
        <dbReference type="PROSITE" id="PS51285"/>
    </source>
</evidence>
<comment type="catalytic activity">
    <reaction evidence="9">
        <text>L-threonyl-[protein] + ATP = O-phospho-L-threonyl-[protein] + ADP + H(+)</text>
        <dbReference type="Rhea" id="RHEA:46608"/>
        <dbReference type="Rhea" id="RHEA-COMP:11060"/>
        <dbReference type="Rhea" id="RHEA-COMP:11605"/>
        <dbReference type="ChEBI" id="CHEBI:15378"/>
        <dbReference type="ChEBI" id="CHEBI:30013"/>
        <dbReference type="ChEBI" id="CHEBI:30616"/>
        <dbReference type="ChEBI" id="CHEBI:61977"/>
        <dbReference type="ChEBI" id="CHEBI:456216"/>
        <dbReference type="EC" id="2.7.11.13"/>
    </reaction>
</comment>
<dbReference type="InterPro" id="IPR008271">
    <property type="entry name" value="Ser/Thr_kinase_AS"/>
</dbReference>
<evidence type="ECO:0000256" key="13">
    <source>
        <dbReference type="SAM" id="MobiDB-lite"/>
    </source>
</evidence>
<dbReference type="Gene3D" id="3.30.200.20">
    <property type="entry name" value="Phosphorylase Kinase, domain 1"/>
    <property type="match status" value="1"/>
</dbReference>
<evidence type="ECO:0000256" key="4">
    <source>
        <dbReference type="ARBA" id="ARBA00022553"/>
    </source>
</evidence>
<evidence type="ECO:0000256" key="10">
    <source>
        <dbReference type="ARBA" id="ARBA00047470"/>
    </source>
</evidence>
<evidence type="ECO:0000256" key="12">
    <source>
        <dbReference type="PROSITE-ProRule" id="PRU10141"/>
    </source>
</evidence>
<dbReference type="FunFam" id="3.30.200.20:FF:000058">
    <property type="entry name" value="Putative serine/threonine-protein kinase N2"/>
    <property type="match status" value="1"/>
</dbReference>
<dbReference type="PANTHER" id="PTHR24351">
    <property type="entry name" value="RIBOSOMAL PROTEIN S6 KINASE"/>
    <property type="match status" value="1"/>
</dbReference>
<keyword evidence="18" id="KW-1185">Reference proteome</keyword>
<dbReference type="GO" id="GO:0004697">
    <property type="term" value="F:diacylglycerol-dependent serine/threonine kinase activity"/>
    <property type="evidence" value="ECO:0007669"/>
    <property type="project" value="UniProtKB-EC"/>
</dbReference>
<gene>
    <name evidence="17" type="ORF">BV898_00860</name>
</gene>
<evidence type="ECO:0000256" key="8">
    <source>
        <dbReference type="ARBA" id="ARBA00022840"/>
    </source>
</evidence>
<dbReference type="SUPFAM" id="SSF56112">
    <property type="entry name" value="Protein kinase-like (PK-like)"/>
    <property type="match status" value="1"/>
</dbReference>
<feature type="region of interest" description="Disordered" evidence="13">
    <location>
        <begin position="124"/>
        <end position="144"/>
    </location>
</feature>
<dbReference type="PROSITE" id="PS00108">
    <property type="entry name" value="PROTEIN_KINASE_ST"/>
    <property type="match status" value="1"/>
</dbReference>
<keyword evidence="6 12" id="KW-0547">Nucleotide-binding</keyword>
<feature type="domain" description="AGC-kinase C-terminal" evidence="15">
    <location>
        <begin position="946"/>
        <end position="1013"/>
    </location>
</feature>
<dbReference type="EC" id="2.7.11.13" evidence="2"/>
<dbReference type="GO" id="GO:0007165">
    <property type="term" value="P:signal transduction"/>
    <property type="evidence" value="ECO:0007669"/>
    <property type="project" value="InterPro"/>
</dbReference>
<keyword evidence="3" id="KW-0723">Serine/threonine-protein kinase</keyword>
<dbReference type="OrthoDB" id="63267at2759"/>
<dbReference type="SMART" id="SM00220">
    <property type="entry name" value="S_TKc"/>
    <property type="match status" value="1"/>
</dbReference>
<dbReference type="PROSITE" id="PS51285">
    <property type="entry name" value="AGC_KINASE_CTER"/>
    <property type="match status" value="1"/>
</dbReference>
<dbReference type="Proteomes" id="UP000192578">
    <property type="component" value="Unassembled WGS sequence"/>
</dbReference>
<dbReference type="SMART" id="SM00742">
    <property type="entry name" value="Hr1"/>
    <property type="match status" value="3"/>
</dbReference>
<dbReference type="Gene3D" id="1.10.287.160">
    <property type="entry name" value="HR1 repeat"/>
    <property type="match status" value="3"/>
</dbReference>
<evidence type="ECO:0000256" key="2">
    <source>
        <dbReference type="ARBA" id="ARBA00012429"/>
    </source>
</evidence>
<evidence type="ECO:0000256" key="7">
    <source>
        <dbReference type="ARBA" id="ARBA00022777"/>
    </source>
</evidence>
<dbReference type="SUPFAM" id="SSF46585">
    <property type="entry name" value="HR1 repeat"/>
    <property type="match status" value="3"/>
</dbReference>
<comment type="caution">
    <text evidence="17">The sequence shown here is derived from an EMBL/GenBank/DDBJ whole genome shotgun (WGS) entry which is preliminary data.</text>
</comment>
<dbReference type="InterPro" id="IPR017441">
    <property type="entry name" value="Protein_kinase_ATP_BS"/>
</dbReference>
<dbReference type="GO" id="GO:0005524">
    <property type="term" value="F:ATP binding"/>
    <property type="evidence" value="ECO:0007669"/>
    <property type="project" value="UniProtKB-UniRule"/>
</dbReference>
<dbReference type="SMART" id="SM00133">
    <property type="entry name" value="S_TK_X"/>
    <property type="match status" value="1"/>
</dbReference>
<evidence type="ECO:0000256" key="3">
    <source>
        <dbReference type="ARBA" id="ARBA00022527"/>
    </source>
</evidence>
<evidence type="ECO:0000256" key="5">
    <source>
        <dbReference type="ARBA" id="ARBA00022679"/>
    </source>
</evidence>
<dbReference type="InterPro" id="IPR000008">
    <property type="entry name" value="C2_dom"/>
</dbReference>
<protein>
    <recommendedName>
        <fullName evidence="2">protein kinase C</fullName>
        <ecNumber evidence="2">2.7.11.13</ecNumber>
    </recommendedName>
</protein>
<dbReference type="InterPro" id="IPR000719">
    <property type="entry name" value="Prot_kinase_dom"/>
</dbReference>
<evidence type="ECO:0000256" key="6">
    <source>
        <dbReference type="ARBA" id="ARBA00022741"/>
    </source>
</evidence>
<evidence type="ECO:0000256" key="11">
    <source>
        <dbReference type="PROSITE-ProRule" id="PRU01207"/>
    </source>
</evidence>
<keyword evidence="4" id="KW-0597">Phosphoprotein</keyword>
<dbReference type="SMART" id="SM00239">
    <property type="entry name" value="C2"/>
    <property type="match status" value="1"/>
</dbReference>
<dbReference type="PROSITE" id="PS50011">
    <property type="entry name" value="PROTEIN_KINASE_DOM"/>
    <property type="match status" value="1"/>
</dbReference>
<dbReference type="InterPro" id="IPR035892">
    <property type="entry name" value="C2_domain_sf"/>
</dbReference>
<comment type="similarity">
    <text evidence="1">Belongs to the protein kinase superfamily. AGC Ser/Thr protein kinase family. PKC subfamily.</text>
</comment>
<keyword evidence="7 17" id="KW-0418">Kinase</keyword>
<keyword evidence="11" id="KW-0175">Coiled coil</keyword>
<reference evidence="18" key="1">
    <citation type="submission" date="2017-01" db="EMBL/GenBank/DDBJ databases">
        <title>Comparative genomics of anhydrobiosis in the tardigrade Hypsibius dujardini.</title>
        <authorList>
            <person name="Yoshida Y."/>
            <person name="Koutsovoulos G."/>
            <person name="Laetsch D."/>
            <person name="Stevens L."/>
            <person name="Kumar S."/>
            <person name="Horikawa D."/>
            <person name="Ishino K."/>
            <person name="Komine S."/>
            <person name="Tomita M."/>
            <person name="Blaxter M."/>
            <person name="Arakawa K."/>
        </authorList>
    </citation>
    <scope>NUCLEOTIDE SEQUENCE [LARGE SCALE GENOMIC DNA]</scope>
    <source>
        <strain evidence="18">Z151</strain>
    </source>
</reference>
<dbReference type="InterPro" id="IPR000961">
    <property type="entry name" value="AGC-kinase_C"/>
</dbReference>
<proteinExistence type="inferred from homology"/>
<comment type="catalytic activity">
    <reaction evidence="10">
        <text>L-seryl-[protein] + ATP = O-phospho-L-seryl-[protein] + ADP + H(+)</text>
        <dbReference type="Rhea" id="RHEA:17989"/>
        <dbReference type="Rhea" id="RHEA-COMP:9863"/>
        <dbReference type="Rhea" id="RHEA-COMP:11604"/>
        <dbReference type="ChEBI" id="CHEBI:15378"/>
        <dbReference type="ChEBI" id="CHEBI:29999"/>
        <dbReference type="ChEBI" id="CHEBI:30616"/>
        <dbReference type="ChEBI" id="CHEBI:83421"/>
        <dbReference type="ChEBI" id="CHEBI:456216"/>
        <dbReference type="EC" id="2.7.11.13"/>
    </reaction>
</comment>
<dbReference type="AlphaFoldDB" id="A0A1W0XCZ7"/>
<feature type="region of interest" description="Disordered" evidence="13">
    <location>
        <begin position="637"/>
        <end position="668"/>
    </location>
</feature>
<feature type="domain" description="REM-1" evidence="16">
    <location>
        <begin position="220"/>
        <end position="308"/>
    </location>
</feature>
<organism evidence="17 18">
    <name type="scientific">Hypsibius exemplaris</name>
    <name type="common">Freshwater tardigrade</name>
    <dbReference type="NCBI Taxonomy" id="2072580"/>
    <lineage>
        <taxon>Eukaryota</taxon>
        <taxon>Metazoa</taxon>
        <taxon>Ecdysozoa</taxon>
        <taxon>Tardigrada</taxon>
        <taxon>Eutardigrada</taxon>
        <taxon>Parachela</taxon>
        <taxon>Hypsibioidea</taxon>
        <taxon>Hypsibiidae</taxon>
        <taxon>Hypsibius</taxon>
    </lineage>
</organism>
<dbReference type="InterPro" id="IPR011072">
    <property type="entry name" value="HR1_rho-bd"/>
</dbReference>
<dbReference type="PROSITE" id="PS51860">
    <property type="entry name" value="REM_1"/>
    <property type="match status" value="1"/>
</dbReference>
<dbReference type="EMBL" id="MTYJ01000003">
    <property type="protein sequence ID" value="OQV25171.1"/>
    <property type="molecule type" value="Genomic_DNA"/>
</dbReference>
<dbReference type="Gene3D" id="1.10.510.10">
    <property type="entry name" value="Transferase(Phosphotransferase) domain 1"/>
    <property type="match status" value="1"/>
</dbReference>
<evidence type="ECO:0000313" key="17">
    <source>
        <dbReference type="EMBL" id="OQV25171.1"/>
    </source>
</evidence>
<keyword evidence="5" id="KW-0808">Transferase</keyword>
<dbReference type="SUPFAM" id="SSF49562">
    <property type="entry name" value="C2 domain (Calcium/lipid-binding domain, CaLB)"/>
    <property type="match status" value="1"/>
</dbReference>
<feature type="binding site" evidence="12">
    <location>
        <position position="715"/>
    </location>
    <ligand>
        <name>ATP</name>
        <dbReference type="ChEBI" id="CHEBI:30616"/>
    </ligand>
</feature>
<dbReference type="FunFam" id="1.10.287.160:FF:000001">
    <property type="entry name" value="Putative serine/threonine-protein kinase N2"/>
    <property type="match status" value="1"/>
</dbReference>
<dbReference type="FunFam" id="1.10.510.10:FF:000038">
    <property type="entry name" value="serine/threonine-protein kinase N2 isoform X1"/>
    <property type="match status" value="1"/>
</dbReference>
<feature type="domain" description="Protein kinase" evidence="14">
    <location>
        <begin position="686"/>
        <end position="945"/>
    </location>
</feature>
<evidence type="ECO:0000256" key="1">
    <source>
        <dbReference type="ARBA" id="ARBA00005490"/>
    </source>
</evidence>
<dbReference type="PROSITE" id="PS00107">
    <property type="entry name" value="PROTEIN_KINASE_ATP"/>
    <property type="match status" value="1"/>
</dbReference>
<sequence>MSHNGAASSSAVDGMNYNNHANGHILSSNHPYKELQDRYRLAEDGDEGLLNRIDLLAQFLRSEVKKELKIKEGAEKISIATTDRSNSQQARTMVKKSNSRLLELQKDLSDLNNFRLYVVGGASKQDSSPRISQKHEQLRSQGESVDITADPRRERIATLQKQLDREIMVRQGAENLKQTLGSGMTSKDKLKIHEEAENMVRESKSRMEYIRMQILRANAAMENEQGNGDRNFCGLETPIEVRIEDLRHRLRVEAAVTDGAKNVIKLLAAAKNPDKKALQEAQNTLQESTNKLDIIRLSLERRAIEIRDTPQSALLAKELIIFSPASNFSFMSESGRYSVYSYQDVKGLATDIVPPCVSKPSPISGTLKVRLVGCQNLLEDVPGRVKPITSLKSRSSFKVNSGRVYNIKEDKDHSNEIQAVLRVDNVIVGQTGWKPCSQRSWDQRFELTLDRSRELEIGIYWHDYRSLCGVRFLRLEEFIDNARHGVPLELEPQGTLFAEFHFENPSFSPKPRLQRQDKLFGKHKGKVLRPFELNTNIAAWSRLLKQKLPAVYGDERSLTPPPPAPAEAAAVLAAELRRLSRTNSLENIAPHQPPAKAASLADCKVPQKYVEKNGHGEETRKALDAFSFLADEDAGVKAPPITPMKTKPVPPDRFVKGTPSRESSSDDATKLKFGQTAIKTAGMEDFKLLSVLGRGHFGKVILVQHHKNHLYYAIKALKKADILSRDEIDSLMAEKRIFEAVNAVRHPFLVNLFSCFQTPEHVCFVMEFASGGDLMMHIHAEVFSEVRSCFYAACVVLGLEYLHQNKIIYRDLKLDNLLLDSEGYVKIADFGLCKEGMGFGDRTSTFCGTPEFLAPEVLTEASYTRAVDWWGLGVLIFEMLVGESPFPGEDEEEVFDSIVNEEVKYPRFLTIDAVGIIKKLLRKNPEKRLGAGELDAEEIKKQPFFRSIKWVELLAKKMKPPFVPKITHREDVSNFDPEFTTQKAVLTPPKDRRKLNVDEHELFHDFEYVSEWC</sequence>
<name>A0A1W0XCZ7_HYPEX</name>
<dbReference type="CDD" id="cd05589">
    <property type="entry name" value="STKc_PKN"/>
    <property type="match status" value="1"/>
</dbReference>
<dbReference type="InterPro" id="IPR017892">
    <property type="entry name" value="Pkinase_C"/>
</dbReference>
<dbReference type="Pfam" id="PF00433">
    <property type="entry name" value="Pkinase_C"/>
    <property type="match status" value="1"/>
</dbReference>
<keyword evidence="8 12" id="KW-0067">ATP-binding</keyword>
<evidence type="ECO:0000256" key="9">
    <source>
        <dbReference type="ARBA" id="ARBA00047272"/>
    </source>
</evidence>
<evidence type="ECO:0000313" key="18">
    <source>
        <dbReference type="Proteomes" id="UP000192578"/>
    </source>
</evidence>
<evidence type="ECO:0000259" key="14">
    <source>
        <dbReference type="PROSITE" id="PS50011"/>
    </source>
</evidence>
<dbReference type="CDD" id="cd11625">
    <property type="entry name" value="HR1_PKN_3"/>
    <property type="match status" value="1"/>
</dbReference>
<dbReference type="Pfam" id="PF00069">
    <property type="entry name" value="Pkinase"/>
    <property type="match status" value="1"/>
</dbReference>
<evidence type="ECO:0000259" key="16">
    <source>
        <dbReference type="PROSITE" id="PS51860"/>
    </source>
</evidence>
<dbReference type="InterPro" id="IPR011009">
    <property type="entry name" value="Kinase-like_dom_sf"/>
</dbReference>
<dbReference type="InterPro" id="IPR036274">
    <property type="entry name" value="HR1_rpt_sf"/>
</dbReference>
<dbReference type="Pfam" id="PF02185">
    <property type="entry name" value="HR1"/>
    <property type="match status" value="2"/>
</dbReference>
<accession>A0A1W0XCZ7</accession>